<comment type="catalytic activity">
    <reaction evidence="20">
        <text>3-O-[beta-D-Xyl-(1-&gt;4)-Rib-ol-P-Rib-ol-P-3-beta-D-GalNAc-(1-&gt;3)-beta-D-GlcNAc-(1-&gt;4)-(O-6-P-alpha-D-Man)]-Thr-[protein] + UDP-alpha-D-glucuronate = 3-O-[beta-D-GlcA-(1-&gt;3)-beta-D-Xyl-(1-&gt;4)-Rib-ol-P-Rib-ol-P-3-beta-D-GalNAc-(1-&gt;3)-beta-D-GlcNAc-(1-&gt;4)-(O-6-P-alpha-D-Man)]-Thr-[protein] + UDP + H(+)</text>
        <dbReference type="Rhea" id="RHEA:46860"/>
        <dbReference type="Rhea" id="RHEA-COMP:15023"/>
        <dbReference type="Rhea" id="RHEA-COMP:17482"/>
        <dbReference type="ChEBI" id="CHEBI:15378"/>
        <dbReference type="ChEBI" id="CHEBI:58052"/>
        <dbReference type="ChEBI" id="CHEBI:58223"/>
        <dbReference type="ChEBI" id="CHEBI:142405"/>
        <dbReference type="ChEBI" id="CHEBI:177336"/>
    </reaction>
</comment>
<keyword evidence="8 21" id="KW-0812">Transmembrane</keyword>
<evidence type="ECO:0000256" key="18">
    <source>
        <dbReference type="ARBA" id="ARBA00032181"/>
    </source>
</evidence>
<comment type="caution">
    <text evidence="22">The sequence shown here is derived from an EMBL/GenBank/DDBJ whole genome shotgun (WGS) entry which is preliminary data.</text>
</comment>
<sequence>MLKQVPSSLPGWRGWVSPGQSPIHCKFWPCLASLVLAIVLLQLLHLALLSRLEGQEKMRSSELESVPSHLGRRGIGVGASGVGRQLQGRTLDTVLAEMEERVRGAHRLDKSGTYHLLDNFLPSELAIRGRAPFDVSLVSQCSSSRLGDMWNLAPRWGGPASVAVFTWDDDFAVTASRLLHLHFCNDHVFRHVSFHLVYPIMRAPGQQHLSSLAGLKLDCSSVNSHGNIDQIFPDLSPANYADRGKELAYPNNLLRNLAINYAQTPYVFVVDIDMIPSEGLRTEFQKFMSSSSFSSSTMTNNLSILSTNITHGEHGTRINEKLLHPKDNLLAFVVPAFELEATAKVPSGKSELLDLWTKGLVRPFYWDVCKKCQHPTDYDRWRTLKMSRSDHTNNKKIAVGFTVEFIDPWEPFYIARTSLPLYDERFKQYGFNRISQVCEMHVAGFTFHVLDNAFLVHKGFKRQSSFHTSRHAENDRNRLLFRKYKEELKVKYPDVTRRC</sequence>
<comment type="pathway">
    <text evidence="3">Protein modification; protein glycosylation.</text>
</comment>
<evidence type="ECO:0000256" key="7">
    <source>
        <dbReference type="ARBA" id="ARBA00022679"/>
    </source>
</evidence>
<evidence type="ECO:0000256" key="8">
    <source>
        <dbReference type="ARBA" id="ARBA00022692"/>
    </source>
</evidence>
<evidence type="ECO:0000256" key="10">
    <source>
        <dbReference type="ARBA" id="ARBA00022968"/>
    </source>
</evidence>
<keyword evidence="11 21" id="KW-1133">Transmembrane helix</keyword>
<evidence type="ECO:0000256" key="9">
    <source>
        <dbReference type="ARBA" id="ARBA00022723"/>
    </source>
</evidence>
<evidence type="ECO:0000256" key="20">
    <source>
        <dbReference type="ARBA" id="ARBA00047852"/>
    </source>
</evidence>
<comment type="cofactor">
    <cofactor evidence="1">
        <name>Mn(2+)</name>
        <dbReference type="ChEBI" id="CHEBI:29035"/>
    </cofactor>
</comment>
<evidence type="ECO:0000256" key="16">
    <source>
        <dbReference type="ARBA" id="ARBA00030723"/>
    </source>
</evidence>
<evidence type="ECO:0000256" key="3">
    <source>
        <dbReference type="ARBA" id="ARBA00004922"/>
    </source>
</evidence>
<keyword evidence="9" id="KW-0479">Metal-binding</keyword>
<keyword evidence="10" id="KW-0735">Signal-anchor</keyword>
<evidence type="ECO:0000313" key="23">
    <source>
        <dbReference type="Proteomes" id="UP001283361"/>
    </source>
</evidence>
<keyword evidence="13 21" id="KW-0472">Membrane</keyword>
<proteinExistence type="inferred from homology"/>
<evidence type="ECO:0000256" key="12">
    <source>
        <dbReference type="ARBA" id="ARBA00023034"/>
    </source>
</evidence>
<keyword evidence="23" id="KW-1185">Reference proteome</keyword>
<evidence type="ECO:0000256" key="11">
    <source>
        <dbReference type="ARBA" id="ARBA00022989"/>
    </source>
</evidence>
<evidence type="ECO:0000313" key="22">
    <source>
        <dbReference type="EMBL" id="KAK3772720.1"/>
    </source>
</evidence>
<dbReference type="GO" id="GO:0035269">
    <property type="term" value="P:protein O-linked glycosylation via mannose"/>
    <property type="evidence" value="ECO:0007669"/>
    <property type="project" value="TreeGrafter"/>
</dbReference>
<keyword evidence="15" id="KW-0464">Manganese</keyword>
<organism evidence="22 23">
    <name type="scientific">Elysia crispata</name>
    <name type="common">lettuce slug</name>
    <dbReference type="NCBI Taxonomy" id="231223"/>
    <lineage>
        <taxon>Eukaryota</taxon>
        <taxon>Metazoa</taxon>
        <taxon>Spiralia</taxon>
        <taxon>Lophotrochozoa</taxon>
        <taxon>Mollusca</taxon>
        <taxon>Gastropoda</taxon>
        <taxon>Heterobranchia</taxon>
        <taxon>Euthyneura</taxon>
        <taxon>Panpulmonata</taxon>
        <taxon>Sacoglossa</taxon>
        <taxon>Placobranchoidea</taxon>
        <taxon>Plakobranchidae</taxon>
        <taxon>Elysia</taxon>
    </lineage>
</organism>
<dbReference type="GO" id="GO:0015020">
    <property type="term" value="F:glucuronosyltransferase activity"/>
    <property type="evidence" value="ECO:0007669"/>
    <property type="project" value="InterPro"/>
</dbReference>
<reference evidence="22" key="1">
    <citation type="journal article" date="2023" name="G3 (Bethesda)">
        <title>A reference genome for the long-term kleptoplast-retaining sea slug Elysia crispata morphotype clarki.</title>
        <authorList>
            <person name="Eastman K.E."/>
            <person name="Pendleton A.L."/>
            <person name="Shaikh M.A."/>
            <person name="Suttiyut T."/>
            <person name="Ogas R."/>
            <person name="Tomko P."/>
            <person name="Gavelis G."/>
            <person name="Widhalm J.R."/>
            <person name="Wisecaver J.H."/>
        </authorList>
    </citation>
    <scope>NUCLEOTIDE SEQUENCE</scope>
    <source>
        <strain evidence="22">ECLA1</strain>
    </source>
</reference>
<dbReference type="Pfam" id="PF13896">
    <property type="entry name" value="Glyco_transf_49"/>
    <property type="match status" value="1"/>
</dbReference>
<evidence type="ECO:0000256" key="15">
    <source>
        <dbReference type="ARBA" id="ARBA00023211"/>
    </source>
</evidence>
<evidence type="ECO:0000256" key="4">
    <source>
        <dbReference type="ARBA" id="ARBA00008539"/>
    </source>
</evidence>
<evidence type="ECO:0000256" key="14">
    <source>
        <dbReference type="ARBA" id="ARBA00023180"/>
    </source>
</evidence>
<feature type="transmembrane region" description="Helical" evidence="21">
    <location>
        <begin position="26"/>
        <end position="49"/>
    </location>
</feature>
<comment type="similarity">
    <text evidence="4">Belongs to the glycosyltransferase 49 family.</text>
</comment>
<evidence type="ECO:0000256" key="13">
    <source>
        <dbReference type="ARBA" id="ARBA00023136"/>
    </source>
</evidence>
<gene>
    <name evidence="22" type="ORF">RRG08_013413</name>
</gene>
<dbReference type="EMBL" id="JAWDGP010003607">
    <property type="protein sequence ID" value="KAK3772720.1"/>
    <property type="molecule type" value="Genomic_DNA"/>
</dbReference>
<dbReference type="Proteomes" id="UP001283361">
    <property type="component" value="Unassembled WGS sequence"/>
</dbReference>
<accession>A0AAE0ZNX4</accession>
<keyword evidence="14" id="KW-0325">Glycoprotein</keyword>
<dbReference type="PANTHER" id="PTHR46420:SF1">
    <property type="entry name" value="BETA-1,4-GLUCURONYLTRANSFERASE 1"/>
    <property type="match status" value="1"/>
</dbReference>
<evidence type="ECO:0000256" key="19">
    <source>
        <dbReference type="ARBA" id="ARBA00033291"/>
    </source>
</evidence>
<dbReference type="PANTHER" id="PTHR46420">
    <property type="entry name" value="BETA-1,4-GLUCURONYLTRANSFERASE 1"/>
    <property type="match status" value="1"/>
</dbReference>
<evidence type="ECO:0000256" key="1">
    <source>
        <dbReference type="ARBA" id="ARBA00001936"/>
    </source>
</evidence>
<name>A0AAE0ZNX4_9GAST</name>
<dbReference type="InterPro" id="IPR043189">
    <property type="entry name" value="B4GAT1"/>
</dbReference>
<evidence type="ECO:0000256" key="17">
    <source>
        <dbReference type="ARBA" id="ARBA00032175"/>
    </source>
</evidence>
<keyword evidence="12" id="KW-0333">Golgi apparatus</keyword>
<evidence type="ECO:0000256" key="5">
    <source>
        <dbReference type="ARBA" id="ARBA00017962"/>
    </source>
</evidence>
<protein>
    <recommendedName>
        <fullName evidence="5">Beta-1,4-glucuronyltransferase 1</fullName>
    </recommendedName>
    <alternativeName>
        <fullName evidence="16">I-beta-1,3-N-acetylglucosaminyltransferase</fullName>
    </alternativeName>
    <alternativeName>
        <fullName evidence="19">N-acetyllactosaminide beta-1,3-N-acetylglucosaminyltransferase</fullName>
    </alternativeName>
    <alternativeName>
        <fullName evidence="17">Poly-N-acetyllactosamine extension enzyme</fullName>
    </alternativeName>
    <alternativeName>
        <fullName evidence="18">UDP-GlcNAc:betaGal beta-1,3-N-acetylglucosaminyltransferase 1</fullName>
    </alternativeName>
</protein>
<comment type="subcellular location">
    <subcellularLocation>
        <location evidence="2">Golgi apparatus membrane</location>
        <topology evidence="2">Single-pass type II membrane protein</topology>
    </subcellularLocation>
</comment>
<evidence type="ECO:0000256" key="21">
    <source>
        <dbReference type="SAM" id="Phobius"/>
    </source>
</evidence>
<evidence type="ECO:0000256" key="2">
    <source>
        <dbReference type="ARBA" id="ARBA00004323"/>
    </source>
</evidence>
<keyword evidence="7" id="KW-0808">Transferase</keyword>
<dbReference type="GO" id="GO:0046872">
    <property type="term" value="F:metal ion binding"/>
    <property type="evidence" value="ECO:0007669"/>
    <property type="project" value="UniProtKB-KW"/>
</dbReference>
<keyword evidence="6" id="KW-0328">Glycosyltransferase</keyword>
<dbReference type="AlphaFoldDB" id="A0AAE0ZNX4"/>
<dbReference type="GO" id="GO:0000139">
    <property type="term" value="C:Golgi membrane"/>
    <property type="evidence" value="ECO:0007669"/>
    <property type="project" value="UniProtKB-SubCell"/>
</dbReference>
<evidence type="ECO:0000256" key="6">
    <source>
        <dbReference type="ARBA" id="ARBA00022676"/>
    </source>
</evidence>